<dbReference type="Pfam" id="PF00370">
    <property type="entry name" value="FGGY_N"/>
    <property type="match status" value="1"/>
</dbReference>
<dbReference type="InterPro" id="IPR018483">
    <property type="entry name" value="Carb_kinase_FGGY_CS"/>
</dbReference>
<dbReference type="InterPro" id="IPR018484">
    <property type="entry name" value="FGGY_N"/>
</dbReference>
<dbReference type="Pfam" id="PF02782">
    <property type="entry name" value="FGGY_C"/>
    <property type="match status" value="1"/>
</dbReference>
<dbReference type="EMBL" id="JAPDOB010000001">
    <property type="protein sequence ID" value="MCW3797580.1"/>
    <property type="molecule type" value="Genomic_DNA"/>
</dbReference>
<name>A0ABT3JET2_9SPHN</name>
<keyword evidence="2 4" id="KW-0808">Transferase</keyword>
<proteinExistence type="inferred from homology"/>
<dbReference type="PIRSF" id="PIRSF000538">
    <property type="entry name" value="GlpK"/>
    <property type="match status" value="1"/>
</dbReference>
<dbReference type="SUPFAM" id="SSF53067">
    <property type="entry name" value="Actin-like ATPase domain"/>
    <property type="match status" value="2"/>
</dbReference>
<keyword evidence="3 4" id="KW-0418">Kinase</keyword>
<dbReference type="PANTHER" id="PTHR10196">
    <property type="entry name" value="SUGAR KINASE"/>
    <property type="match status" value="1"/>
</dbReference>
<dbReference type="RefSeq" id="WP_264881880.1">
    <property type="nucleotide sequence ID" value="NZ_JAPDOB010000001.1"/>
</dbReference>
<evidence type="ECO:0000313" key="8">
    <source>
        <dbReference type="Proteomes" id="UP001526246"/>
    </source>
</evidence>
<evidence type="ECO:0000256" key="4">
    <source>
        <dbReference type="RuleBase" id="RU003733"/>
    </source>
</evidence>
<dbReference type="InterPro" id="IPR043129">
    <property type="entry name" value="ATPase_NBD"/>
</dbReference>
<reference evidence="7 8" key="1">
    <citation type="submission" date="2022-10" db="EMBL/GenBank/DDBJ databases">
        <title>Sphingomonas sp.</title>
        <authorList>
            <person name="Jin C."/>
        </authorList>
    </citation>
    <scope>NUCLEOTIDE SEQUENCE [LARGE SCALE GENOMIC DNA]</scope>
    <source>
        <strain evidence="7 8">BN140010</strain>
    </source>
</reference>
<keyword evidence="8" id="KW-1185">Reference proteome</keyword>
<gene>
    <name evidence="7" type="ORF">OMW55_07160</name>
</gene>
<evidence type="ECO:0000313" key="7">
    <source>
        <dbReference type="EMBL" id="MCW3797580.1"/>
    </source>
</evidence>
<dbReference type="PANTHER" id="PTHR10196:SF78">
    <property type="entry name" value="GLYCEROL KINASE"/>
    <property type="match status" value="1"/>
</dbReference>
<evidence type="ECO:0000256" key="3">
    <source>
        <dbReference type="ARBA" id="ARBA00022777"/>
    </source>
</evidence>
<dbReference type="NCBIfam" id="NF000756">
    <property type="entry name" value="PRK00047.1"/>
    <property type="match status" value="1"/>
</dbReference>
<dbReference type="GO" id="GO:0016301">
    <property type="term" value="F:kinase activity"/>
    <property type="evidence" value="ECO:0007669"/>
    <property type="project" value="UniProtKB-KW"/>
</dbReference>
<dbReference type="Gene3D" id="3.30.420.40">
    <property type="match status" value="2"/>
</dbReference>
<comment type="caution">
    <text evidence="7">The sequence shown here is derived from an EMBL/GenBank/DDBJ whole genome shotgun (WGS) entry which is preliminary data.</text>
</comment>
<feature type="domain" description="Carbohydrate kinase FGGY N-terminal" evidence="5">
    <location>
        <begin position="7"/>
        <end position="247"/>
    </location>
</feature>
<comment type="similarity">
    <text evidence="1 4">Belongs to the FGGY kinase family.</text>
</comment>
<dbReference type="PROSITE" id="PS00445">
    <property type="entry name" value="FGGY_KINASES_2"/>
    <property type="match status" value="1"/>
</dbReference>
<protein>
    <submittedName>
        <fullName evidence="7">Glycerol kinase</fullName>
    </submittedName>
</protein>
<feature type="domain" description="Carbohydrate kinase FGGY C-terminal" evidence="6">
    <location>
        <begin position="258"/>
        <end position="444"/>
    </location>
</feature>
<dbReference type="Proteomes" id="UP001526246">
    <property type="component" value="Unassembled WGS sequence"/>
</dbReference>
<dbReference type="InterPro" id="IPR000577">
    <property type="entry name" value="Carb_kinase_FGGY"/>
</dbReference>
<evidence type="ECO:0000256" key="1">
    <source>
        <dbReference type="ARBA" id="ARBA00009156"/>
    </source>
</evidence>
<evidence type="ECO:0000259" key="6">
    <source>
        <dbReference type="Pfam" id="PF02782"/>
    </source>
</evidence>
<sequence length="489" mass="52075">MSDEPLILVLDEGTSSTRAILYAFDGVVHGSCSRPLTQHYPAPGLVEHDAEEIWRETLACGREMVAQAGGPRRIAAIGITNQRETVVAWDRRTGQSLHRAIVWQDRRTADRCDALRAAGHEADVQRRTGLLLDPYFSGTKMAWLLGQEAVHGAGEALAFGTVESWLAWKLTGGEHVTDATNASRTMLMALDGREWDGDLAEMIGVPTAALPRIVGNAEQVGVTSSEWFGAPIPITALVGDQQSATIGQACLGEGQTKLTLGTGAFVLTNLGQRKPERPGRLLGTVLCDVGGVRQYALEGSIFVAGSLIKWLRDDLKMLLSAGESEQLARSVPDNGGVFLLPALSGLGAPYWRPHATAVIAGLSFSTGRPHVIRAALEAISHQNVDLATAFAEAGAPWADLRIDGGMSANDWLAQDLADMLGLAVRRPADVETTARGAAMLAAVGAGLHRDLETAAAAMLPPSRSFEPHTDVAARTRRLEGWSRLLAGTE</sequence>
<evidence type="ECO:0000259" key="5">
    <source>
        <dbReference type="Pfam" id="PF00370"/>
    </source>
</evidence>
<dbReference type="InterPro" id="IPR018485">
    <property type="entry name" value="FGGY_C"/>
</dbReference>
<evidence type="ECO:0000256" key="2">
    <source>
        <dbReference type="ARBA" id="ARBA00022679"/>
    </source>
</evidence>
<dbReference type="CDD" id="cd07786">
    <property type="entry name" value="FGGY_EcGK_like"/>
    <property type="match status" value="1"/>
</dbReference>
<accession>A0ABT3JET2</accession>
<organism evidence="7 8">
    <name type="scientific">Sphingomonas arvum</name>
    <dbReference type="NCBI Taxonomy" id="2992113"/>
    <lineage>
        <taxon>Bacteria</taxon>
        <taxon>Pseudomonadati</taxon>
        <taxon>Pseudomonadota</taxon>
        <taxon>Alphaproteobacteria</taxon>
        <taxon>Sphingomonadales</taxon>
        <taxon>Sphingomonadaceae</taxon>
        <taxon>Sphingomonas</taxon>
    </lineage>
</organism>